<proteinExistence type="predicted"/>
<feature type="domain" description="RRM" evidence="4">
    <location>
        <begin position="48"/>
        <end position="128"/>
    </location>
</feature>
<dbReference type="InterPro" id="IPR035979">
    <property type="entry name" value="RBD_domain_sf"/>
</dbReference>
<dbReference type="InterPro" id="IPR012677">
    <property type="entry name" value="Nucleotide-bd_a/b_plait_sf"/>
</dbReference>
<evidence type="ECO:0000313" key="5">
    <source>
        <dbReference type="EMBL" id="KAK9152038.1"/>
    </source>
</evidence>
<dbReference type="Proteomes" id="UP001420932">
    <property type="component" value="Unassembled WGS sequence"/>
</dbReference>
<comment type="caution">
    <text evidence="5">The sequence shown here is derived from an EMBL/GenBank/DDBJ whole genome shotgun (WGS) entry which is preliminary data.</text>
</comment>
<feature type="region of interest" description="Disordered" evidence="3">
    <location>
        <begin position="158"/>
        <end position="202"/>
    </location>
</feature>
<dbReference type="SMART" id="SM00360">
    <property type="entry name" value="RRM"/>
    <property type="match status" value="1"/>
</dbReference>
<keyword evidence="1 2" id="KW-0694">RNA-binding</keyword>
<gene>
    <name evidence="5" type="ORF">Syun_010347</name>
</gene>
<keyword evidence="6" id="KW-1185">Reference proteome</keyword>
<protein>
    <recommendedName>
        <fullName evidence="4">RRM domain-containing protein</fullName>
    </recommendedName>
</protein>
<dbReference type="InterPro" id="IPR000504">
    <property type="entry name" value="RRM_dom"/>
</dbReference>
<evidence type="ECO:0000259" key="4">
    <source>
        <dbReference type="PROSITE" id="PS50102"/>
    </source>
</evidence>
<sequence length="202" mass="22593">MFSLNFCVVGKARDLHLSGMLLEQVRKVLLDLKDGAEVKEKIYLLDVKAVYLEGLAESWEEDKLKKLCEQYGEDEKVQFVRKFLSTRRKDFGFVSFVTRESAVACVEGINKFEIGEGDNKVKANLAKPQYKGRIGKKAAKGGYKVQMDGQKIVVEASKMKGNNISKRPQGKGKGVANKQNDRWNKSHYPGSSGKQNDKGVSV</sequence>
<dbReference type="EMBL" id="JBBNAF010000004">
    <property type="protein sequence ID" value="KAK9152038.1"/>
    <property type="molecule type" value="Genomic_DNA"/>
</dbReference>
<dbReference type="Pfam" id="PF00076">
    <property type="entry name" value="RRM_1"/>
    <property type="match status" value="1"/>
</dbReference>
<dbReference type="PROSITE" id="PS50102">
    <property type="entry name" value="RRM"/>
    <property type="match status" value="1"/>
</dbReference>
<evidence type="ECO:0000256" key="2">
    <source>
        <dbReference type="PROSITE-ProRule" id="PRU00176"/>
    </source>
</evidence>
<reference evidence="5 6" key="1">
    <citation type="submission" date="2024-01" db="EMBL/GenBank/DDBJ databases">
        <title>Genome assemblies of Stephania.</title>
        <authorList>
            <person name="Yang L."/>
        </authorList>
    </citation>
    <scope>NUCLEOTIDE SEQUENCE [LARGE SCALE GENOMIC DNA]</scope>
    <source>
        <strain evidence="5">YNDBR</strain>
        <tissue evidence="5">Leaf</tissue>
    </source>
</reference>
<dbReference type="PANTHER" id="PTHR21245">
    <property type="entry name" value="HETEROGENEOUS NUCLEAR RIBONUCLEOPROTEIN"/>
    <property type="match status" value="1"/>
</dbReference>
<accession>A0AAP0KGC5</accession>
<dbReference type="GO" id="GO:0003723">
    <property type="term" value="F:RNA binding"/>
    <property type="evidence" value="ECO:0007669"/>
    <property type="project" value="UniProtKB-UniRule"/>
</dbReference>
<evidence type="ECO:0000256" key="1">
    <source>
        <dbReference type="ARBA" id="ARBA00022884"/>
    </source>
</evidence>
<dbReference type="SUPFAM" id="SSF54928">
    <property type="entry name" value="RNA-binding domain, RBD"/>
    <property type="match status" value="1"/>
</dbReference>
<organism evidence="5 6">
    <name type="scientific">Stephania yunnanensis</name>
    <dbReference type="NCBI Taxonomy" id="152371"/>
    <lineage>
        <taxon>Eukaryota</taxon>
        <taxon>Viridiplantae</taxon>
        <taxon>Streptophyta</taxon>
        <taxon>Embryophyta</taxon>
        <taxon>Tracheophyta</taxon>
        <taxon>Spermatophyta</taxon>
        <taxon>Magnoliopsida</taxon>
        <taxon>Ranunculales</taxon>
        <taxon>Menispermaceae</taxon>
        <taxon>Menispermoideae</taxon>
        <taxon>Cissampelideae</taxon>
        <taxon>Stephania</taxon>
    </lineage>
</organism>
<evidence type="ECO:0000313" key="6">
    <source>
        <dbReference type="Proteomes" id="UP001420932"/>
    </source>
</evidence>
<dbReference type="Gene3D" id="3.30.70.330">
    <property type="match status" value="1"/>
</dbReference>
<name>A0AAP0KGC5_9MAGN</name>
<evidence type="ECO:0000256" key="3">
    <source>
        <dbReference type="SAM" id="MobiDB-lite"/>
    </source>
</evidence>
<dbReference type="AlphaFoldDB" id="A0AAP0KGC5"/>